<proteinExistence type="predicted"/>
<dbReference type="Proteomes" id="UP000887116">
    <property type="component" value="Unassembled WGS sequence"/>
</dbReference>
<organism evidence="1 2">
    <name type="scientific">Trichonephila clavata</name>
    <name type="common">Joro spider</name>
    <name type="synonym">Nephila clavata</name>
    <dbReference type="NCBI Taxonomy" id="2740835"/>
    <lineage>
        <taxon>Eukaryota</taxon>
        <taxon>Metazoa</taxon>
        <taxon>Ecdysozoa</taxon>
        <taxon>Arthropoda</taxon>
        <taxon>Chelicerata</taxon>
        <taxon>Arachnida</taxon>
        <taxon>Araneae</taxon>
        <taxon>Araneomorphae</taxon>
        <taxon>Entelegynae</taxon>
        <taxon>Araneoidea</taxon>
        <taxon>Nephilidae</taxon>
        <taxon>Trichonephila</taxon>
    </lineage>
</organism>
<evidence type="ECO:0000313" key="2">
    <source>
        <dbReference type="Proteomes" id="UP000887116"/>
    </source>
</evidence>
<sequence length="128" mass="15091">MQTIIIFVWRPHEHGLIKKEGSLRYACNPSVFQPVIHSAEMPILDPPKKYEIVKDYVEEKFIRPGTSHDPDFKAEDLNEPHRLNQAELNYLIRELDLPRQKAELLASRLQQWNLLLPGIKITEYMWDS</sequence>
<keyword evidence="2" id="KW-1185">Reference proteome</keyword>
<evidence type="ECO:0000313" key="1">
    <source>
        <dbReference type="EMBL" id="GFQ66381.1"/>
    </source>
</evidence>
<reference evidence="1" key="1">
    <citation type="submission" date="2020-07" db="EMBL/GenBank/DDBJ databases">
        <title>Multicomponent nature underlies the extraordinary mechanical properties of spider dragline silk.</title>
        <authorList>
            <person name="Kono N."/>
            <person name="Nakamura H."/>
            <person name="Mori M."/>
            <person name="Yoshida Y."/>
            <person name="Ohtoshi R."/>
            <person name="Malay A.D."/>
            <person name="Moran D.A.P."/>
            <person name="Tomita M."/>
            <person name="Numata K."/>
            <person name="Arakawa K."/>
        </authorList>
    </citation>
    <scope>NUCLEOTIDE SEQUENCE</scope>
</reference>
<name>A0A8X6K8T1_TRICU</name>
<comment type="caution">
    <text evidence="1">The sequence shown here is derived from an EMBL/GenBank/DDBJ whole genome shotgun (WGS) entry which is preliminary data.</text>
</comment>
<gene>
    <name evidence="1" type="ORF">TNCT_109121</name>
</gene>
<dbReference type="EMBL" id="BMAO01000364">
    <property type="protein sequence ID" value="GFQ66381.1"/>
    <property type="molecule type" value="Genomic_DNA"/>
</dbReference>
<protein>
    <submittedName>
        <fullName evidence="1">Uncharacterized protein</fullName>
    </submittedName>
</protein>
<dbReference type="OrthoDB" id="8063408at2759"/>
<dbReference type="AlphaFoldDB" id="A0A8X6K8T1"/>
<accession>A0A8X6K8T1</accession>